<dbReference type="EMBL" id="UINC01226074">
    <property type="protein sequence ID" value="SVE56404.1"/>
    <property type="molecule type" value="Genomic_DNA"/>
</dbReference>
<proteinExistence type="predicted"/>
<evidence type="ECO:0000313" key="2">
    <source>
        <dbReference type="EMBL" id="SVE56404.1"/>
    </source>
</evidence>
<sequence length="194" mass="21835">MVVDVSQAVSPSRYRREGPAVDTEGSREFQRQYPVQARRYNWIQNQVLWPEREAPVNPNRSELGDLNELTEHIKDFAKEVGADVVGVAEMDPNFVFKDTEPPPHSRVLAFGLAMKFDMMSDIGQNSQQEVHRVYFKMLDIAVRISQYIGGFGYSAWAHPNGGELAHVPMAYLAGLGELGKHGSLINPEFGSSWR</sequence>
<feature type="compositionally biased region" description="Basic and acidic residues" evidence="1">
    <location>
        <begin position="14"/>
        <end position="27"/>
    </location>
</feature>
<reference evidence="2" key="1">
    <citation type="submission" date="2018-05" db="EMBL/GenBank/DDBJ databases">
        <authorList>
            <person name="Lanie J.A."/>
            <person name="Ng W.-L."/>
            <person name="Kazmierczak K.M."/>
            <person name="Andrzejewski T.M."/>
            <person name="Davidsen T.M."/>
            <person name="Wayne K.J."/>
            <person name="Tettelin H."/>
            <person name="Glass J.I."/>
            <person name="Rusch D."/>
            <person name="Podicherti R."/>
            <person name="Tsui H.-C.T."/>
            <person name="Winkler M.E."/>
        </authorList>
    </citation>
    <scope>NUCLEOTIDE SEQUENCE</scope>
</reference>
<name>A0A383EIF8_9ZZZZ</name>
<accession>A0A383EIF8</accession>
<dbReference type="AlphaFoldDB" id="A0A383EIF8"/>
<protein>
    <submittedName>
        <fullName evidence="2">Uncharacterized protein</fullName>
    </submittedName>
</protein>
<feature type="region of interest" description="Disordered" evidence="1">
    <location>
        <begin position="1"/>
        <end position="27"/>
    </location>
</feature>
<organism evidence="2">
    <name type="scientific">marine metagenome</name>
    <dbReference type="NCBI Taxonomy" id="408172"/>
    <lineage>
        <taxon>unclassified sequences</taxon>
        <taxon>metagenomes</taxon>
        <taxon>ecological metagenomes</taxon>
    </lineage>
</organism>
<evidence type="ECO:0000256" key="1">
    <source>
        <dbReference type="SAM" id="MobiDB-lite"/>
    </source>
</evidence>
<gene>
    <name evidence="2" type="ORF">METZ01_LOCUS509258</name>
</gene>
<feature type="non-terminal residue" evidence="2">
    <location>
        <position position="194"/>
    </location>
</feature>